<reference evidence="3" key="1">
    <citation type="journal article" date="2020" name="J Insects Food Feed">
        <title>The yellow mealworm (Tenebrio molitor) genome: a resource for the emerging insects as food and feed industry.</title>
        <authorList>
            <person name="Eriksson T."/>
            <person name="Andere A."/>
            <person name="Kelstrup H."/>
            <person name="Emery V."/>
            <person name="Picard C."/>
        </authorList>
    </citation>
    <scope>NUCLEOTIDE SEQUENCE</scope>
    <source>
        <strain evidence="3">Stoneville</strain>
        <tissue evidence="3">Whole head</tissue>
    </source>
</reference>
<dbReference type="AlphaFoldDB" id="A0A8J6HGA8"/>
<keyword evidence="2" id="KW-0472">Membrane</keyword>
<dbReference type="EMBL" id="JABDTM020025083">
    <property type="protein sequence ID" value="KAH0813626.1"/>
    <property type="molecule type" value="Genomic_DNA"/>
</dbReference>
<comment type="caution">
    <text evidence="3">The sequence shown here is derived from an EMBL/GenBank/DDBJ whole genome shotgun (WGS) entry which is preliminary data.</text>
</comment>
<keyword evidence="2" id="KW-1133">Transmembrane helix</keyword>
<proteinExistence type="predicted"/>
<organism evidence="3 4">
    <name type="scientific">Tenebrio molitor</name>
    <name type="common">Yellow mealworm beetle</name>
    <dbReference type="NCBI Taxonomy" id="7067"/>
    <lineage>
        <taxon>Eukaryota</taxon>
        <taxon>Metazoa</taxon>
        <taxon>Ecdysozoa</taxon>
        <taxon>Arthropoda</taxon>
        <taxon>Hexapoda</taxon>
        <taxon>Insecta</taxon>
        <taxon>Pterygota</taxon>
        <taxon>Neoptera</taxon>
        <taxon>Endopterygota</taxon>
        <taxon>Coleoptera</taxon>
        <taxon>Polyphaga</taxon>
        <taxon>Cucujiformia</taxon>
        <taxon>Tenebrionidae</taxon>
        <taxon>Tenebrio</taxon>
    </lineage>
</organism>
<keyword evidence="2" id="KW-0812">Transmembrane</keyword>
<evidence type="ECO:0000313" key="3">
    <source>
        <dbReference type="EMBL" id="KAH0813626.1"/>
    </source>
</evidence>
<evidence type="ECO:0000313" key="4">
    <source>
        <dbReference type="Proteomes" id="UP000719412"/>
    </source>
</evidence>
<evidence type="ECO:0000256" key="1">
    <source>
        <dbReference type="SAM" id="MobiDB-lite"/>
    </source>
</evidence>
<feature type="transmembrane region" description="Helical" evidence="2">
    <location>
        <begin position="163"/>
        <end position="181"/>
    </location>
</feature>
<keyword evidence="4" id="KW-1185">Reference proteome</keyword>
<protein>
    <submittedName>
        <fullName evidence="3">Uncharacterized protein</fullName>
    </submittedName>
</protein>
<feature type="region of interest" description="Disordered" evidence="1">
    <location>
        <begin position="335"/>
        <end position="357"/>
    </location>
</feature>
<name>A0A8J6HGA8_TENMO</name>
<feature type="region of interest" description="Disordered" evidence="1">
    <location>
        <begin position="42"/>
        <end position="68"/>
    </location>
</feature>
<dbReference type="Proteomes" id="UP000719412">
    <property type="component" value="Unassembled WGS sequence"/>
</dbReference>
<gene>
    <name evidence="3" type="ORF">GEV33_009165</name>
</gene>
<accession>A0A8J6HGA8</accession>
<evidence type="ECO:0000256" key="2">
    <source>
        <dbReference type="SAM" id="Phobius"/>
    </source>
</evidence>
<feature type="transmembrane region" description="Helical" evidence="2">
    <location>
        <begin position="306"/>
        <end position="324"/>
    </location>
</feature>
<sequence>MMRGSNHGRRLRSAIFRGCVGWSASTCNSPVCSLGCTARPRTSQKKTTTASPPPAVPTRRARSTAQPCHEPKMPHLNMRYSGIIPWLPKPAITLLPKPLVTVSPASTSLIHCTTPGSQEIASFFLKHLPQSQEFFFWALRYRLFDSPNITKFRQTFINLLDQFLIIYRILLFAILLLYSVFKITLRVGNKCDTNCTQSTNRIKLPYQLVFGSRLQRNRSLSSARSLSLRSVLVRPAGISSGRSECLGSKFLTASDIADDDDIGLLRIADQYRADRPSGKQSTCVFGESAVQFTTIMGAFGKDTPRLLWLCIFATFFLLILDHSVDQVSAESKRAVDTGGVLPDREGSKEGIMNENHS</sequence>
<reference evidence="3" key="2">
    <citation type="submission" date="2021-08" db="EMBL/GenBank/DDBJ databases">
        <authorList>
            <person name="Eriksson T."/>
        </authorList>
    </citation>
    <scope>NUCLEOTIDE SEQUENCE</scope>
    <source>
        <strain evidence="3">Stoneville</strain>
        <tissue evidence="3">Whole head</tissue>
    </source>
</reference>